<name>A0A5B8UJQ6_9BACT</name>
<feature type="compositionally biased region" description="Basic and acidic residues" evidence="1">
    <location>
        <begin position="33"/>
        <end position="54"/>
    </location>
</feature>
<reference evidence="2 3" key="1">
    <citation type="journal article" date="2015" name="Int. J. Syst. Evol. Microbiol.">
        <title>Flavisolibacter ginsenosidimutans sp. nov., with ginsenoside-converting activity isolated from soil used for cultivating ginseng.</title>
        <authorList>
            <person name="Zhao Y."/>
            <person name="Liu Q."/>
            <person name="Kang M.S."/>
            <person name="Jin F."/>
            <person name="Yu H."/>
            <person name="Im W.T."/>
        </authorList>
    </citation>
    <scope>NUCLEOTIDE SEQUENCE [LARGE SCALE GENOMIC DNA]</scope>
    <source>
        <strain evidence="2 3">Gsoil 636</strain>
    </source>
</reference>
<keyword evidence="3" id="KW-1185">Reference proteome</keyword>
<accession>A0A5B8UJQ6</accession>
<feature type="compositionally biased region" description="Acidic residues" evidence="1">
    <location>
        <begin position="130"/>
        <end position="142"/>
    </location>
</feature>
<dbReference type="KEGG" id="fgg:FSB75_10145"/>
<dbReference type="Proteomes" id="UP000321204">
    <property type="component" value="Chromosome"/>
</dbReference>
<evidence type="ECO:0000256" key="1">
    <source>
        <dbReference type="SAM" id="MobiDB-lite"/>
    </source>
</evidence>
<evidence type="ECO:0000313" key="2">
    <source>
        <dbReference type="EMBL" id="QEC56235.1"/>
    </source>
</evidence>
<feature type="compositionally biased region" description="Basic and acidic residues" evidence="1">
    <location>
        <begin position="96"/>
        <end position="109"/>
    </location>
</feature>
<dbReference type="EMBL" id="CP042433">
    <property type="protein sequence ID" value="QEC56235.1"/>
    <property type="molecule type" value="Genomic_DNA"/>
</dbReference>
<gene>
    <name evidence="2" type="ORF">FSB75_10145</name>
</gene>
<proteinExistence type="predicted"/>
<evidence type="ECO:0000313" key="3">
    <source>
        <dbReference type="Proteomes" id="UP000321204"/>
    </source>
</evidence>
<dbReference type="OrthoDB" id="678582at2"/>
<feature type="region of interest" description="Disordered" evidence="1">
    <location>
        <begin position="1"/>
        <end position="54"/>
    </location>
</feature>
<feature type="compositionally biased region" description="Basic and acidic residues" evidence="1">
    <location>
        <begin position="116"/>
        <end position="129"/>
    </location>
</feature>
<feature type="compositionally biased region" description="Acidic residues" evidence="1">
    <location>
        <begin position="170"/>
        <end position="183"/>
    </location>
</feature>
<dbReference type="AlphaFoldDB" id="A0A5B8UJQ6"/>
<feature type="region of interest" description="Disordered" evidence="1">
    <location>
        <begin position="71"/>
        <end position="194"/>
    </location>
</feature>
<sequence length="194" mass="21388">MANERNAPGRETNPAANKLEQQSSVPNDLPDSQEDREKLRSDETIMDLPDVKDIPGQEFVHVPNMGEMADTTAASADEEGTGIVGLDDNDNLQRNTDFDVRPDEREALRDTTYMPTRDEDNLRRARMDNADFEGEPLNEESFGEGQALSASGLDIPGAADETRTDALGQGDEENKDYSLEDTDRDQPAENRTGA</sequence>
<organism evidence="2 3">
    <name type="scientific">Flavisolibacter ginsenosidimutans</name>
    <dbReference type="NCBI Taxonomy" id="661481"/>
    <lineage>
        <taxon>Bacteria</taxon>
        <taxon>Pseudomonadati</taxon>
        <taxon>Bacteroidota</taxon>
        <taxon>Chitinophagia</taxon>
        <taxon>Chitinophagales</taxon>
        <taxon>Chitinophagaceae</taxon>
        <taxon>Flavisolibacter</taxon>
    </lineage>
</organism>
<protein>
    <submittedName>
        <fullName evidence="2">Uncharacterized protein</fullName>
    </submittedName>
</protein>
<dbReference type="RefSeq" id="WP_146786538.1">
    <property type="nucleotide sequence ID" value="NZ_BAABIO010000001.1"/>
</dbReference>